<dbReference type="GO" id="GO:0006465">
    <property type="term" value="P:signal peptide processing"/>
    <property type="evidence" value="ECO:0007669"/>
    <property type="project" value="TreeGrafter"/>
</dbReference>
<evidence type="ECO:0000259" key="3">
    <source>
        <dbReference type="Pfam" id="PF01478"/>
    </source>
</evidence>
<comment type="similarity">
    <text evidence="1">Belongs to the peptidase A24 family.</text>
</comment>
<accession>A0A8J2VCX9</accession>
<evidence type="ECO:0000313" key="5">
    <source>
        <dbReference type="Proteomes" id="UP000625210"/>
    </source>
</evidence>
<dbReference type="InterPro" id="IPR000045">
    <property type="entry name" value="Prepilin_IV_endopep_pep"/>
</dbReference>
<evidence type="ECO:0000256" key="2">
    <source>
        <dbReference type="SAM" id="Phobius"/>
    </source>
</evidence>
<keyword evidence="2" id="KW-1133">Transmembrane helix</keyword>
<proteinExistence type="inferred from homology"/>
<gene>
    <name evidence="4" type="ORF">GCM10011571_20520</name>
</gene>
<feature type="transmembrane region" description="Helical" evidence="2">
    <location>
        <begin position="98"/>
        <end position="115"/>
    </location>
</feature>
<name>A0A8J2VCX9_9BACL</name>
<dbReference type="Pfam" id="PF01478">
    <property type="entry name" value="Peptidase_A24"/>
    <property type="match status" value="1"/>
</dbReference>
<evidence type="ECO:0000313" key="4">
    <source>
        <dbReference type="EMBL" id="GGE18516.1"/>
    </source>
</evidence>
<keyword evidence="5" id="KW-1185">Reference proteome</keyword>
<feature type="transmembrane region" description="Helical" evidence="2">
    <location>
        <begin position="72"/>
        <end position="91"/>
    </location>
</feature>
<feature type="transmembrane region" description="Helical" evidence="2">
    <location>
        <begin position="6"/>
        <end position="28"/>
    </location>
</feature>
<dbReference type="PANTHER" id="PTHR30487">
    <property type="entry name" value="TYPE 4 PREPILIN-LIKE PROTEINS LEADER PEPTIDE-PROCESSING ENZYME"/>
    <property type="match status" value="1"/>
</dbReference>
<dbReference type="GO" id="GO:0005886">
    <property type="term" value="C:plasma membrane"/>
    <property type="evidence" value="ECO:0007669"/>
    <property type="project" value="TreeGrafter"/>
</dbReference>
<feature type="domain" description="Prepilin type IV endopeptidase peptidase" evidence="3">
    <location>
        <begin position="76"/>
        <end position="177"/>
    </location>
</feature>
<organism evidence="4 5">
    <name type="scientific">Marinithermofilum abyssi</name>
    <dbReference type="NCBI Taxonomy" id="1571185"/>
    <lineage>
        <taxon>Bacteria</taxon>
        <taxon>Bacillati</taxon>
        <taxon>Bacillota</taxon>
        <taxon>Bacilli</taxon>
        <taxon>Bacillales</taxon>
        <taxon>Thermoactinomycetaceae</taxon>
        <taxon>Marinithermofilum</taxon>
    </lineage>
</organism>
<dbReference type="Gene3D" id="1.20.120.1220">
    <property type="match status" value="1"/>
</dbReference>
<dbReference type="AlphaFoldDB" id="A0A8J2VCX9"/>
<sequence>MTAAGLGLSFFLGCGAGWWVPALGRWALKGIPLNERIDRFRGVPLPRWGWCVGLGISWVLTGWETGSIGELLLGWSLTLFLAVAVWTDLGTGLIPNRWVVMGALFFFLGRAIISWDEFPIYLYGAASAAVLLGLVAWLTGGMGGGDVKLAGAAGLVLGIGPVLTGIALAICIGGVWSSWLLLSRGIRLKTAIPFGPHLAAGFLVSFVWGEELLRWYLSFL</sequence>
<reference evidence="4" key="2">
    <citation type="submission" date="2020-09" db="EMBL/GenBank/DDBJ databases">
        <authorList>
            <person name="Sun Q."/>
            <person name="Zhou Y."/>
        </authorList>
    </citation>
    <scope>NUCLEOTIDE SEQUENCE</scope>
    <source>
        <strain evidence="4">CGMCC 1.15179</strain>
    </source>
</reference>
<reference evidence="4" key="1">
    <citation type="journal article" date="2014" name="Int. J. Syst. Evol. Microbiol.">
        <title>Complete genome sequence of Corynebacterium casei LMG S-19264T (=DSM 44701T), isolated from a smear-ripened cheese.</title>
        <authorList>
            <consortium name="US DOE Joint Genome Institute (JGI-PGF)"/>
            <person name="Walter F."/>
            <person name="Albersmeier A."/>
            <person name="Kalinowski J."/>
            <person name="Ruckert C."/>
        </authorList>
    </citation>
    <scope>NUCLEOTIDE SEQUENCE</scope>
    <source>
        <strain evidence="4">CGMCC 1.15179</strain>
    </source>
</reference>
<keyword evidence="2" id="KW-0472">Membrane</keyword>
<feature type="transmembrane region" description="Helical" evidence="2">
    <location>
        <begin position="48"/>
        <end position="66"/>
    </location>
</feature>
<dbReference type="InterPro" id="IPR050882">
    <property type="entry name" value="Prepilin_peptidase/N-MTase"/>
</dbReference>
<dbReference type="PANTHER" id="PTHR30487:SF0">
    <property type="entry name" value="PREPILIN LEADER PEPTIDASE_N-METHYLTRANSFERASE-RELATED"/>
    <property type="match status" value="1"/>
</dbReference>
<keyword evidence="2" id="KW-0812">Transmembrane</keyword>
<comment type="caution">
    <text evidence="4">The sequence shown here is derived from an EMBL/GenBank/DDBJ whole genome shotgun (WGS) entry which is preliminary data.</text>
</comment>
<feature type="transmembrane region" description="Helical" evidence="2">
    <location>
        <begin position="152"/>
        <end position="179"/>
    </location>
</feature>
<feature type="transmembrane region" description="Helical" evidence="2">
    <location>
        <begin position="191"/>
        <end position="209"/>
    </location>
</feature>
<evidence type="ECO:0000256" key="1">
    <source>
        <dbReference type="ARBA" id="ARBA00005801"/>
    </source>
</evidence>
<dbReference type="Proteomes" id="UP000625210">
    <property type="component" value="Unassembled WGS sequence"/>
</dbReference>
<protein>
    <recommendedName>
        <fullName evidence="3">Prepilin type IV endopeptidase peptidase domain-containing protein</fullName>
    </recommendedName>
</protein>
<dbReference type="EMBL" id="BMHQ01000006">
    <property type="protein sequence ID" value="GGE18516.1"/>
    <property type="molecule type" value="Genomic_DNA"/>
</dbReference>
<feature type="transmembrane region" description="Helical" evidence="2">
    <location>
        <begin position="121"/>
        <end position="140"/>
    </location>
</feature>
<dbReference type="GO" id="GO:0004190">
    <property type="term" value="F:aspartic-type endopeptidase activity"/>
    <property type="evidence" value="ECO:0007669"/>
    <property type="project" value="InterPro"/>
</dbReference>